<evidence type="ECO:0000256" key="7">
    <source>
        <dbReference type="PROSITE-ProRule" id="PRU10141"/>
    </source>
</evidence>
<dbReference type="SUPFAM" id="SSF56112">
    <property type="entry name" value="Protein kinase-like (PK-like)"/>
    <property type="match status" value="1"/>
</dbReference>
<evidence type="ECO:0000256" key="1">
    <source>
        <dbReference type="ARBA" id="ARBA00012513"/>
    </source>
</evidence>
<gene>
    <name evidence="10" type="ORF">E1283_31415</name>
</gene>
<name>A0A4R4SLL9_9ACTN</name>
<keyword evidence="2 10" id="KW-0723">Serine/threonine-protein kinase</keyword>
<evidence type="ECO:0000313" key="10">
    <source>
        <dbReference type="EMBL" id="TDC64568.1"/>
    </source>
</evidence>
<dbReference type="OrthoDB" id="9762169at2"/>
<dbReference type="SMART" id="SM00220">
    <property type="entry name" value="S_TKc"/>
    <property type="match status" value="1"/>
</dbReference>
<feature type="non-terminal residue" evidence="10">
    <location>
        <position position="306"/>
    </location>
</feature>
<dbReference type="InterPro" id="IPR000719">
    <property type="entry name" value="Prot_kinase_dom"/>
</dbReference>
<proteinExistence type="predicted"/>
<organism evidence="10 11">
    <name type="scientific">Streptomyces hainanensis</name>
    <dbReference type="NCBI Taxonomy" id="402648"/>
    <lineage>
        <taxon>Bacteria</taxon>
        <taxon>Bacillati</taxon>
        <taxon>Actinomycetota</taxon>
        <taxon>Actinomycetes</taxon>
        <taxon>Kitasatosporales</taxon>
        <taxon>Streptomycetaceae</taxon>
        <taxon>Streptomyces</taxon>
    </lineage>
</organism>
<dbReference type="PROSITE" id="PS00107">
    <property type="entry name" value="PROTEIN_KINASE_ATP"/>
    <property type="match status" value="1"/>
</dbReference>
<comment type="caution">
    <text evidence="10">The sequence shown here is derived from an EMBL/GenBank/DDBJ whole genome shotgun (WGS) entry which is preliminary data.</text>
</comment>
<dbReference type="PANTHER" id="PTHR43289">
    <property type="entry name" value="MITOGEN-ACTIVATED PROTEIN KINASE KINASE KINASE 20-RELATED"/>
    <property type="match status" value="1"/>
</dbReference>
<dbReference type="GO" id="GO:0005524">
    <property type="term" value="F:ATP binding"/>
    <property type="evidence" value="ECO:0007669"/>
    <property type="project" value="UniProtKB-UniRule"/>
</dbReference>
<evidence type="ECO:0000313" key="11">
    <source>
        <dbReference type="Proteomes" id="UP000295345"/>
    </source>
</evidence>
<dbReference type="PANTHER" id="PTHR43289:SF6">
    <property type="entry name" value="SERINE_THREONINE-PROTEIN KINASE NEKL-3"/>
    <property type="match status" value="1"/>
</dbReference>
<evidence type="ECO:0000256" key="2">
    <source>
        <dbReference type="ARBA" id="ARBA00022527"/>
    </source>
</evidence>
<sequence>MTSEGTNDGETTTTSYVLRPPGRPAAEGRLIGGRYRLRSRLGQGGMGTVWRAYDELMDREVAVKEPRTPENVPEAQRSTLYERMHREARAAARISHPSVITLHDVVTEDGQPWLVMELVRGESLDDVLDSGTLDVTEAARVGLAVLGALSAAHEVGVTHRDVKPANVLMGSEERVVLSDFGIARLEGEQGLTDTGALIGSPEYMAPELALGQRPGPASDLWSLGVLLYVAVEGVSPFRRSRAAATFQAVVSAEPPRPLRSAGPLGELITRMLDKSPAARPEVAEVRRVLRAAMAPPAAPHACLLYT</sequence>
<dbReference type="Gene3D" id="3.30.200.20">
    <property type="entry name" value="Phosphorylase Kinase, domain 1"/>
    <property type="match status" value="1"/>
</dbReference>
<reference evidence="10 11" key="1">
    <citation type="submission" date="2019-03" db="EMBL/GenBank/DDBJ databases">
        <title>Draft genome sequences of novel Actinobacteria.</title>
        <authorList>
            <person name="Sahin N."/>
            <person name="Ay H."/>
            <person name="Saygin H."/>
        </authorList>
    </citation>
    <scope>NUCLEOTIDE SEQUENCE [LARGE SCALE GENOMIC DNA]</scope>
    <source>
        <strain evidence="10 11">DSM 41900</strain>
    </source>
</reference>
<dbReference type="EC" id="2.7.11.1" evidence="1"/>
<dbReference type="PROSITE" id="PS00108">
    <property type="entry name" value="PROTEIN_KINASE_ST"/>
    <property type="match status" value="1"/>
</dbReference>
<keyword evidence="11" id="KW-1185">Reference proteome</keyword>
<dbReference type="EMBL" id="SMKI01000514">
    <property type="protein sequence ID" value="TDC64568.1"/>
    <property type="molecule type" value="Genomic_DNA"/>
</dbReference>
<dbReference type="Gene3D" id="1.10.510.10">
    <property type="entry name" value="Transferase(Phosphotransferase) domain 1"/>
    <property type="match status" value="1"/>
</dbReference>
<feature type="compositionally biased region" description="Polar residues" evidence="8">
    <location>
        <begin position="1"/>
        <end position="16"/>
    </location>
</feature>
<dbReference type="RefSeq" id="WP_132821572.1">
    <property type="nucleotide sequence ID" value="NZ_SMKI01000514.1"/>
</dbReference>
<keyword evidence="6 7" id="KW-0067">ATP-binding</keyword>
<keyword evidence="3" id="KW-0808">Transferase</keyword>
<dbReference type="InterPro" id="IPR008271">
    <property type="entry name" value="Ser/Thr_kinase_AS"/>
</dbReference>
<evidence type="ECO:0000256" key="5">
    <source>
        <dbReference type="ARBA" id="ARBA00022777"/>
    </source>
</evidence>
<dbReference type="Proteomes" id="UP000295345">
    <property type="component" value="Unassembled WGS sequence"/>
</dbReference>
<evidence type="ECO:0000256" key="8">
    <source>
        <dbReference type="SAM" id="MobiDB-lite"/>
    </source>
</evidence>
<dbReference type="Pfam" id="PF00069">
    <property type="entry name" value="Pkinase"/>
    <property type="match status" value="1"/>
</dbReference>
<keyword evidence="4 7" id="KW-0547">Nucleotide-binding</keyword>
<accession>A0A4R4SLL9</accession>
<evidence type="ECO:0000256" key="6">
    <source>
        <dbReference type="ARBA" id="ARBA00022840"/>
    </source>
</evidence>
<evidence type="ECO:0000256" key="4">
    <source>
        <dbReference type="ARBA" id="ARBA00022741"/>
    </source>
</evidence>
<feature type="domain" description="Protein kinase" evidence="9">
    <location>
        <begin position="35"/>
        <end position="303"/>
    </location>
</feature>
<evidence type="ECO:0000259" key="9">
    <source>
        <dbReference type="PROSITE" id="PS50011"/>
    </source>
</evidence>
<feature type="binding site" evidence="7">
    <location>
        <position position="64"/>
    </location>
    <ligand>
        <name>ATP</name>
        <dbReference type="ChEBI" id="CHEBI:30616"/>
    </ligand>
</feature>
<dbReference type="InterPro" id="IPR017441">
    <property type="entry name" value="Protein_kinase_ATP_BS"/>
</dbReference>
<feature type="region of interest" description="Disordered" evidence="8">
    <location>
        <begin position="1"/>
        <end position="25"/>
    </location>
</feature>
<evidence type="ECO:0000256" key="3">
    <source>
        <dbReference type="ARBA" id="ARBA00022679"/>
    </source>
</evidence>
<dbReference type="PROSITE" id="PS50011">
    <property type="entry name" value="PROTEIN_KINASE_DOM"/>
    <property type="match status" value="1"/>
</dbReference>
<dbReference type="CDD" id="cd14014">
    <property type="entry name" value="STKc_PknB_like"/>
    <property type="match status" value="1"/>
</dbReference>
<protein>
    <recommendedName>
        <fullName evidence="1">non-specific serine/threonine protein kinase</fullName>
        <ecNumber evidence="1">2.7.11.1</ecNumber>
    </recommendedName>
</protein>
<dbReference type="GO" id="GO:0004674">
    <property type="term" value="F:protein serine/threonine kinase activity"/>
    <property type="evidence" value="ECO:0007669"/>
    <property type="project" value="UniProtKB-KW"/>
</dbReference>
<dbReference type="InterPro" id="IPR011009">
    <property type="entry name" value="Kinase-like_dom_sf"/>
</dbReference>
<keyword evidence="5 10" id="KW-0418">Kinase</keyword>
<dbReference type="AlphaFoldDB" id="A0A4R4SLL9"/>